<dbReference type="SUPFAM" id="SSF52058">
    <property type="entry name" value="L domain-like"/>
    <property type="match status" value="1"/>
</dbReference>
<sequence>MAFFPFFSQYLDMSGVNLAKISSDNLFHAVNMLPALSVFDSSKLPPFTQQSNQLHIPLWLTNSSRLVHLDLWFNHFHGVIPESIGHMESLEVIQLGFNDFVGLLPTSISRDLCNLHTLISHSIISVKTRAHCQEFYPDVLHCTSRSLLNNQITGTVPKSPQAHLFKRSFFPILGGNVPTLGHLYLSNNLFKWHTSCIYMQLPADAMALNLANNKISGEIPVSLGSLKLIQVLHLGNDNLSGEIPLPLSNLKIPDP</sequence>
<dbReference type="Proteomes" id="UP001515500">
    <property type="component" value="Chromosome 11"/>
</dbReference>
<dbReference type="RefSeq" id="XP_039134380.1">
    <property type="nucleotide sequence ID" value="XM_039278446.1"/>
</dbReference>
<dbReference type="InterPro" id="IPR032675">
    <property type="entry name" value="LRR_dom_sf"/>
</dbReference>
<dbReference type="AlphaFoldDB" id="A0AB40C3P0"/>
<keyword evidence="1" id="KW-1185">Reference proteome</keyword>
<name>A0AB40C3P0_DIOCR</name>
<reference evidence="2" key="1">
    <citation type="submission" date="2025-08" db="UniProtKB">
        <authorList>
            <consortium name="RefSeq"/>
        </authorList>
    </citation>
    <scope>IDENTIFICATION</scope>
</reference>
<evidence type="ECO:0000313" key="1">
    <source>
        <dbReference type="Proteomes" id="UP001515500"/>
    </source>
</evidence>
<dbReference type="PANTHER" id="PTHR48065:SF11">
    <property type="entry name" value="OS11G0213300 PROTEIN"/>
    <property type="match status" value="1"/>
</dbReference>
<dbReference type="GeneID" id="120271770"/>
<dbReference type="Pfam" id="PF00560">
    <property type="entry name" value="LRR_1"/>
    <property type="match status" value="2"/>
</dbReference>
<dbReference type="PANTHER" id="PTHR48065">
    <property type="entry name" value="OS10G0469600 PROTEIN"/>
    <property type="match status" value="1"/>
</dbReference>
<proteinExistence type="predicted"/>
<dbReference type="InterPro" id="IPR001611">
    <property type="entry name" value="Leu-rich_rpt"/>
</dbReference>
<gene>
    <name evidence="2" type="primary">LOC120271770</name>
</gene>
<protein>
    <submittedName>
        <fullName evidence="2">Receptor-like protein kinase</fullName>
    </submittedName>
</protein>
<evidence type="ECO:0000313" key="2">
    <source>
        <dbReference type="RefSeq" id="XP_039134380.1"/>
    </source>
</evidence>
<accession>A0AB40C3P0</accession>
<organism evidence="1 2">
    <name type="scientific">Dioscorea cayennensis subsp. rotundata</name>
    <name type="common">White Guinea yam</name>
    <name type="synonym">Dioscorea rotundata</name>
    <dbReference type="NCBI Taxonomy" id="55577"/>
    <lineage>
        <taxon>Eukaryota</taxon>
        <taxon>Viridiplantae</taxon>
        <taxon>Streptophyta</taxon>
        <taxon>Embryophyta</taxon>
        <taxon>Tracheophyta</taxon>
        <taxon>Spermatophyta</taxon>
        <taxon>Magnoliopsida</taxon>
        <taxon>Liliopsida</taxon>
        <taxon>Dioscoreales</taxon>
        <taxon>Dioscoreaceae</taxon>
        <taxon>Dioscorea</taxon>
    </lineage>
</organism>
<dbReference type="Gene3D" id="3.80.10.10">
    <property type="entry name" value="Ribonuclease Inhibitor"/>
    <property type="match status" value="1"/>
</dbReference>